<dbReference type="PANTHER" id="PTHR48106:SF13">
    <property type="entry name" value="QUINONE OXIDOREDUCTASE-RELATED"/>
    <property type="match status" value="1"/>
</dbReference>
<sequence length="316" mass="32717">MKAIQITAFGGPDSMHLVDLADPIAGEGLEVINVSAIGINYADTHQTENSYLSPQTLPLVPGIEVVGTTSTGRRVLAPVASGGYAEKALAYSAAMIDIPEGVTDSQALCMLVQGSTAWHILKTVGHVKPGESVVIHAAAGGVGTIAIQLGKMWGAKVIAVASTQVKRELATSLGADVVVDATAADLAGAIKTANGGKRVDLVLEMVGGTTFDQSLDVLAPFGRLITYGMASRTAPTPIHPGSLMGGSKTITGFWLSHCFGNKELMNDVIEELFDLVKSGKLHPVVGTNFPLSQAVQAHKAMLARTTTGKITLIPGQ</sequence>
<accession>A0A6J6NI68</accession>
<name>A0A6J6NI68_9ZZZZ</name>
<dbReference type="GO" id="GO:0003960">
    <property type="term" value="F:quinone reductase (NADPH) activity"/>
    <property type="evidence" value="ECO:0007669"/>
    <property type="project" value="TreeGrafter"/>
</dbReference>
<reference evidence="4" key="1">
    <citation type="submission" date="2020-05" db="EMBL/GenBank/DDBJ databases">
        <authorList>
            <person name="Chiriac C."/>
            <person name="Salcher M."/>
            <person name="Ghai R."/>
            <person name="Kavagutti S V."/>
        </authorList>
    </citation>
    <scope>NUCLEOTIDE SEQUENCE</scope>
</reference>
<dbReference type="SUPFAM" id="SSF50129">
    <property type="entry name" value="GroES-like"/>
    <property type="match status" value="1"/>
</dbReference>
<feature type="domain" description="Enoyl reductase (ER)" evidence="3">
    <location>
        <begin position="10"/>
        <end position="312"/>
    </location>
</feature>
<dbReference type="Gene3D" id="3.40.50.720">
    <property type="entry name" value="NAD(P)-binding Rossmann-like Domain"/>
    <property type="match status" value="1"/>
</dbReference>
<dbReference type="PANTHER" id="PTHR48106">
    <property type="entry name" value="QUINONE OXIDOREDUCTASE PIG3-RELATED"/>
    <property type="match status" value="1"/>
</dbReference>
<protein>
    <submittedName>
        <fullName evidence="4">Unannotated protein</fullName>
    </submittedName>
</protein>
<dbReference type="GO" id="GO:0070402">
    <property type="term" value="F:NADPH binding"/>
    <property type="evidence" value="ECO:0007669"/>
    <property type="project" value="TreeGrafter"/>
</dbReference>
<dbReference type="Gene3D" id="3.90.180.10">
    <property type="entry name" value="Medium-chain alcohol dehydrogenases, catalytic domain"/>
    <property type="match status" value="1"/>
</dbReference>
<dbReference type="GO" id="GO:0005829">
    <property type="term" value="C:cytosol"/>
    <property type="evidence" value="ECO:0007669"/>
    <property type="project" value="TreeGrafter"/>
</dbReference>
<dbReference type="InterPro" id="IPR036291">
    <property type="entry name" value="NAD(P)-bd_dom_sf"/>
</dbReference>
<keyword evidence="1" id="KW-0521">NADP</keyword>
<evidence type="ECO:0000259" key="3">
    <source>
        <dbReference type="SMART" id="SM00829"/>
    </source>
</evidence>
<dbReference type="GO" id="GO:0035925">
    <property type="term" value="F:mRNA 3'-UTR AU-rich region binding"/>
    <property type="evidence" value="ECO:0007669"/>
    <property type="project" value="TreeGrafter"/>
</dbReference>
<dbReference type="InterPro" id="IPR013149">
    <property type="entry name" value="ADH-like_C"/>
</dbReference>
<evidence type="ECO:0000256" key="1">
    <source>
        <dbReference type="ARBA" id="ARBA00022857"/>
    </source>
</evidence>
<proteinExistence type="predicted"/>
<dbReference type="EMBL" id="CAEZXG010000069">
    <property type="protein sequence ID" value="CAB4685912.1"/>
    <property type="molecule type" value="Genomic_DNA"/>
</dbReference>
<keyword evidence="2" id="KW-0560">Oxidoreductase</keyword>
<dbReference type="Pfam" id="PF00107">
    <property type="entry name" value="ADH_zinc_N"/>
    <property type="match status" value="1"/>
</dbReference>
<dbReference type="AlphaFoldDB" id="A0A6J6NI68"/>
<dbReference type="SUPFAM" id="SSF51735">
    <property type="entry name" value="NAD(P)-binding Rossmann-fold domains"/>
    <property type="match status" value="1"/>
</dbReference>
<evidence type="ECO:0000313" key="4">
    <source>
        <dbReference type="EMBL" id="CAB4685912.1"/>
    </source>
</evidence>
<gene>
    <name evidence="4" type="ORF">UFOPK2359_00977</name>
</gene>
<dbReference type="SMART" id="SM00829">
    <property type="entry name" value="PKS_ER"/>
    <property type="match status" value="1"/>
</dbReference>
<evidence type="ECO:0000256" key="2">
    <source>
        <dbReference type="ARBA" id="ARBA00023002"/>
    </source>
</evidence>
<dbReference type="InterPro" id="IPR020843">
    <property type="entry name" value="ER"/>
</dbReference>
<organism evidence="4">
    <name type="scientific">freshwater metagenome</name>
    <dbReference type="NCBI Taxonomy" id="449393"/>
    <lineage>
        <taxon>unclassified sequences</taxon>
        <taxon>metagenomes</taxon>
        <taxon>ecological metagenomes</taxon>
    </lineage>
</organism>
<dbReference type="InterPro" id="IPR011032">
    <property type="entry name" value="GroES-like_sf"/>
</dbReference>